<name>A0A653AK00_9BACT</name>
<keyword evidence="1" id="KW-0732">Signal</keyword>
<evidence type="ECO:0000313" key="3">
    <source>
        <dbReference type="EMBL" id="VBB48387.1"/>
    </source>
</evidence>
<dbReference type="InterPro" id="IPR036116">
    <property type="entry name" value="FN3_sf"/>
</dbReference>
<evidence type="ECO:0000259" key="2">
    <source>
        <dbReference type="PROSITE" id="PS50853"/>
    </source>
</evidence>
<dbReference type="CDD" id="cd00063">
    <property type="entry name" value="FN3"/>
    <property type="match status" value="1"/>
</dbReference>
<feature type="chain" id="PRO_5024998590" description="Fibronectin type-III domain-containing protein" evidence="1">
    <location>
        <begin position="20"/>
        <end position="513"/>
    </location>
</feature>
<dbReference type="PROSITE" id="PS50853">
    <property type="entry name" value="FN3"/>
    <property type="match status" value="1"/>
</dbReference>
<organism evidence="3">
    <name type="scientific">uncultured Paludibacter sp</name>
    <dbReference type="NCBI Taxonomy" id="497635"/>
    <lineage>
        <taxon>Bacteria</taxon>
        <taxon>Pseudomonadati</taxon>
        <taxon>Bacteroidota</taxon>
        <taxon>Bacteroidia</taxon>
        <taxon>Bacteroidales</taxon>
        <taxon>Paludibacteraceae</taxon>
        <taxon>Paludibacter</taxon>
        <taxon>environmental samples</taxon>
    </lineage>
</organism>
<dbReference type="AlphaFoldDB" id="A0A653AK00"/>
<dbReference type="EMBL" id="UPXZ01000039">
    <property type="protein sequence ID" value="VBB48387.1"/>
    <property type="molecule type" value="Genomic_DNA"/>
</dbReference>
<feature type="signal peptide" evidence="1">
    <location>
        <begin position="1"/>
        <end position="19"/>
    </location>
</feature>
<dbReference type="InterPro" id="IPR013783">
    <property type="entry name" value="Ig-like_fold"/>
</dbReference>
<dbReference type="Gene3D" id="2.60.120.430">
    <property type="entry name" value="Galactose-binding lectin"/>
    <property type="match status" value="2"/>
</dbReference>
<dbReference type="InterPro" id="IPR026444">
    <property type="entry name" value="Secre_tail"/>
</dbReference>
<evidence type="ECO:0000256" key="1">
    <source>
        <dbReference type="SAM" id="SignalP"/>
    </source>
</evidence>
<dbReference type="Gene3D" id="2.60.40.10">
    <property type="entry name" value="Immunoglobulins"/>
    <property type="match status" value="1"/>
</dbReference>
<sequence length="513" mass="55596">MKKLLPMFVLVFLGVQLWAQPSTSAPTPPARTQGKVISILSDAYTNVAGTDFNPWWGQTTVVSTQQFVSGDNVLVYSNLNYQGTQINGTLNALPMTHLHIDIWTADETSFQITPISSNPTMEFLVACSPLNLNTWNSFDIPLSSFTGVDFSKIFQFKVVGSGGKTVYIDNLYFYDSSVTVDTEAPTAFTATTGTIASDAITLLLNATDNSGAVDYTITYGTTTIQTQGGVSGQQMSYTINGLTPSTAYTFQVSVKDPTGNGAANNPITVNATTASALPAAPVPTVDASKVISVYSNSYTNQPANFYPNWGQSTVASEVDLGGNNAMKYSNFNYQGIELGSHVDASAMNMLHIDIYPTTETSVRITPISPGNELPTSLGTLVADQWNSFDVPLSTYSNVDFSDLFQFKLDGGTGGVFYMDNLYLYNNVGTNNGIISVSAKQIKCYPNPVVNTLFVETNEEIKEILIQNITGQTIKRINTYSNKGIDVQDIKTGNYFLVIKGSDNQQYVAKFIKM</sequence>
<gene>
    <name evidence="3" type="ORF">TRIP_D440405</name>
</gene>
<accession>A0A653AK00</accession>
<dbReference type="NCBIfam" id="TIGR04183">
    <property type="entry name" value="Por_Secre_tail"/>
    <property type="match status" value="1"/>
</dbReference>
<dbReference type="SUPFAM" id="SSF49265">
    <property type="entry name" value="Fibronectin type III"/>
    <property type="match status" value="1"/>
</dbReference>
<proteinExistence type="predicted"/>
<reference evidence="3" key="1">
    <citation type="submission" date="2018-07" db="EMBL/GenBank/DDBJ databases">
        <authorList>
            <consortium name="Genoscope - CEA"/>
            <person name="William W."/>
        </authorList>
    </citation>
    <scope>NUCLEOTIDE SEQUENCE</scope>
    <source>
        <strain evidence="3">IK1</strain>
    </source>
</reference>
<dbReference type="Pfam" id="PF18962">
    <property type="entry name" value="Por_Secre_tail"/>
    <property type="match status" value="1"/>
</dbReference>
<protein>
    <recommendedName>
        <fullName evidence="2">Fibronectin type-III domain-containing protein</fullName>
    </recommendedName>
</protein>
<dbReference type="InterPro" id="IPR003961">
    <property type="entry name" value="FN3_dom"/>
</dbReference>
<feature type="domain" description="Fibronectin type-III" evidence="2">
    <location>
        <begin position="184"/>
        <end position="276"/>
    </location>
</feature>
<dbReference type="Pfam" id="PF00041">
    <property type="entry name" value="fn3"/>
    <property type="match status" value="1"/>
</dbReference>